<comment type="caution">
    <text evidence="2">The sequence shown here is derived from an EMBL/GenBank/DDBJ whole genome shotgun (WGS) entry which is preliminary data.</text>
</comment>
<dbReference type="EMBL" id="LXQA010088442">
    <property type="protein sequence ID" value="MCI13495.1"/>
    <property type="molecule type" value="Genomic_DNA"/>
</dbReference>
<dbReference type="PANTHER" id="PTHR37610">
    <property type="entry name" value="CCHC-TYPE DOMAIN-CONTAINING PROTEIN"/>
    <property type="match status" value="1"/>
</dbReference>
<dbReference type="Proteomes" id="UP000265520">
    <property type="component" value="Unassembled WGS sequence"/>
</dbReference>
<proteinExistence type="predicted"/>
<protein>
    <submittedName>
        <fullName evidence="2">Retrovirus-related pol polyprotein from transposon TNT 1-94</fullName>
    </submittedName>
</protein>
<feature type="non-terminal residue" evidence="2">
    <location>
        <position position="227"/>
    </location>
</feature>
<organism evidence="2 3">
    <name type="scientific">Trifolium medium</name>
    <dbReference type="NCBI Taxonomy" id="97028"/>
    <lineage>
        <taxon>Eukaryota</taxon>
        <taxon>Viridiplantae</taxon>
        <taxon>Streptophyta</taxon>
        <taxon>Embryophyta</taxon>
        <taxon>Tracheophyta</taxon>
        <taxon>Spermatophyta</taxon>
        <taxon>Magnoliopsida</taxon>
        <taxon>eudicotyledons</taxon>
        <taxon>Gunneridae</taxon>
        <taxon>Pentapetalae</taxon>
        <taxon>rosids</taxon>
        <taxon>fabids</taxon>
        <taxon>Fabales</taxon>
        <taxon>Fabaceae</taxon>
        <taxon>Papilionoideae</taxon>
        <taxon>50 kb inversion clade</taxon>
        <taxon>NPAAA clade</taxon>
        <taxon>Hologalegina</taxon>
        <taxon>IRL clade</taxon>
        <taxon>Trifolieae</taxon>
        <taxon>Trifolium</taxon>
    </lineage>
</organism>
<evidence type="ECO:0000313" key="3">
    <source>
        <dbReference type="Proteomes" id="UP000265520"/>
    </source>
</evidence>
<dbReference type="InterPro" id="IPR005162">
    <property type="entry name" value="Retrotrans_gag_dom"/>
</dbReference>
<evidence type="ECO:0000313" key="2">
    <source>
        <dbReference type="EMBL" id="MCI13495.1"/>
    </source>
</evidence>
<keyword evidence="3" id="KW-1185">Reference proteome</keyword>
<reference evidence="2 3" key="1">
    <citation type="journal article" date="2018" name="Front. Plant Sci.">
        <title>Red Clover (Trifolium pratense) and Zigzag Clover (T. medium) - A Picture of Genomic Similarities and Differences.</title>
        <authorList>
            <person name="Dluhosova J."/>
            <person name="Istvanek J."/>
            <person name="Nedelnik J."/>
            <person name="Repkova J."/>
        </authorList>
    </citation>
    <scope>NUCLEOTIDE SEQUENCE [LARGE SCALE GENOMIC DNA]</scope>
    <source>
        <strain evidence="3">cv. 10/8</strain>
        <tissue evidence="2">Leaf</tissue>
    </source>
</reference>
<accession>A0A392PRF9</accession>
<dbReference type="AlphaFoldDB" id="A0A392PRF9"/>
<dbReference type="PANTHER" id="PTHR37610:SF55">
    <property type="entry name" value="RETROTRANSPOSON COPIA-LIKE N-TERMINAL DOMAIN-CONTAINING PROTEIN"/>
    <property type="match status" value="1"/>
</dbReference>
<feature type="domain" description="Retrotransposon gag" evidence="1">
    <location>
        <begin position="37"/>
        <end position="109"/>
    </location>
</feature>
<dbReference type="Pfam" id="PF03732">
    <property type="entry name" value="Retrotrans_gag"/>
    <property type="match status" value="1"/>
</dbReference>
<feature type="non-terminal residue" evidence="2">
    <location>
        <position position="1"/>
    </location>
</feature>
<sequence>RALGAKNKYDFVDGTIPVPDPFDPSFKAWSRCNMLVHSWIMNSVEESIAQSIVYLDNAIDVWTELKERFSRGDFIRISELQIEIYSLKQGTRSVSEFFTALKILWEELEAYLPAPVCNCPRKCVCVTGVSNARIQHDLIRTIRFLTGLNDSFDMVRSQILLMDPLPPINKVFSMVIQYERQFVPVHAGLDLEDSKISVNASDSRRPQGRGRGGSNSQFGKKKYCTYC</sequence>
<evidence type="ECO:0000259" key="1">
    <source>
        <dbReference type="Pfam" id="PF03732"/>
    </source>
</evidence>
<name>A0A392PRF9_9FABA</name>